<gene>
    <name evidence="2" type="primary">tex30</name>
</gene>
<evidence type="ECO:0000313" key="2">
    <source>
        <dbReference type="Ensembl" id="ENSSANP00000102355.1"/>
    </source>
</evidence>
<dbReference type="OrthoDB" id="6415022at2759"/>
<organism evidence="2 3">
    <name type="scientific">Sinocyclocheilus anshuiensis</name>
    <dbReference type="NCBI Taxonomy" id="1608454"/>
    <lineage>
        <taxon>Eukaryota</taxon>
        <taxon>Metazoa</taxon>
        <taxon>Chordata</taxon>
        <taxon>Craniata</taxon>
        <taxon>Vertebrata</taxon>
        <taxon>Euteleostomi</taxon>
        <taxon>Actinopterygii</taxon>
        <taxon>Neopterygii</taxon>
        <taxon>Teleostei</taxon>
        <taxon>Ostariophysi</taxon>
        <taxon>Cypriniformes</taxon>
        <taxon>Cyprinidae</taxon>
        <taxon>Cyprininae</taxon>
        <taxon>Sinocyclocheilus</taxon>
    </lineage>
</organism>
<dbReference type="KEGG" id="sanh:107663828"/>
<dbReference type="InterPro" id="IPR046879">
    <property type="entry name" value="KANL3/Tex30_Abhydrolase"/>
</dbReference>
<dbReference type="PANTHER" id="PTHR13136:SF11">
    <property type="entry name" value="TESTIS-EXPRESSED PROTEIN 30"/>
    <property type="match status" value="1"/>
</dbReference>
<dbReference type="Pfam" id="PF20408">
    <property type="entry name" value="Abhydrolase_11"/>
    <property type="match status" value="1"/>
</dbReference>
<sequence>MEFSEENVRIPFEQKELDGVLTVPADVSAGHCTAVVLTHGAGGDMRTKQLESLAHTLARSGVLCLRFTCRAPNFLYRIRAYSAVVEYLKTHERYAPNSLFLGGRSMGARTAVAVCNRMCDRQKDAVQGVLCLSFPLNVPGKPQTYVERSHGLHALSQTSVLFVSGTADNMCQQNLLQNVMHVMKSPSAVHWVKDANHGLAVRGRTEESVLEEVNSQIIAWVLQHK</sequence>
<dbReference type="Proteomes" id="UP000472260">
    <property type="component" value="Unassembled WGS sequence"/>
</dbReference>
<dbReference type="CTD" id="93081"/>
<proteinExistence type="predicted"/>
<dbReference type="AlphaFoldDB" id="A0A671T1Y1"/>
<evidence type="ECO:0000313" key="3">
    <source>
        <dbReference type="Proteomes" id="UP000472260"/>
    </source>
</evidence>
<dbReference type="PANTHER" id="PTHR13136">
    <property type="entry name" value="TESTIS DEVELOPMENT PROTEIN PRTD"/>
    <property type="match status" value="1"/>
</dbReference>
<dbReference type="InterPro" id="IPR029058">
    <property type="entry name" value="AB_hydrolase_fold"/>
</dbReference>
<reference evidence="2" key="2">
    <citation type="submission" date="2025-09" db="UniProtKB">
        <authorList>
            <consortium name="Ensembl"/>
        </authorList>
    </citation>
    <scope>IDENTIFICATION</scope>
</reference>
<name>A0A671T1Y1_9TELE</name>
<dbReference type="GeneID" id="107663828"/>
<evidence type="ECO:0000259" key="1">
    <source>
        <dbReference type="Pfam" id="PF20408"/>
    </source>
</evidence>
<dbReference type="InterPro" id="IPR026555">
    <property type="entry name" value="NSL3/Tex30"/>
</dbReference>
<dbReference type="RefSeq" id="XP_016309664.1">
    <property type="nucleotide sequence ID" value="XM_016454178.1"/>
</dbReference>
<protein>
    <submittedName>
        <fullName evidence="2">Testis-expressed sequence 30 protein-like</fullName>
    </submittedName>
</protein>
<dbReference type="SUPFAM" id="SSF53474">
    <property type="entry name" value="alpha/beta-Hydrolases"/>
    <property type="match status" value="1"/>
</dbReference>
<keyword evidence="3" id="KW-1185">Reference proteome</keyword>
<reference evidence="2" key="1">
    <citation type="submission" date="2025-08" db="UniProtKB">
        <authorList>
            <consortium name="Ensembl"/>
        </authorList>
    </citation>
    <scope>IDENTIFICATION</scope>
</reference>
<accession>A0A671T1Y1</accession>
<dbReference type="Gene3D" id="3.40.50.1820">
    <property type="entry name" value="alpha/beta hydrolase"/>
    <property type="match status" value="1"/>
</dbReference>
<dbReference type="Ensembl" id="ENSSANT00000108644.1">
    <property type="protein sequence ID" value="ENSSANP00000102355.1"/>
    <property type="gene ID" value="ENSSANG00000050230.1"/>
</dbReference>
<feature type="domain" description="KANL3/Tex30 alpha/beta hydrolase-like" evidence="1">
    <location>
        <begin position="33"/>
        <end position="221"/>
    </location>
</feature>